<dbReference type="InterPro" id="IPR052704">
    <property type="entry name" value="ECF_Sigma-70_Domain"/>
</dbReference>
<comment type="subunit">
    <text evidence="2">Interacts transiently with the RNA polymerase catalytic core formed by RpoA, RpoB, RpoC and RpoZ (2 alpha, 1 beta, 1 beta' and 1 omega subunit) to form the RNA polymerase holoenzyme that can initiate transcription.</text>
</comment>
<dbReference type="InterPro" id="IPR013249">
    <property type="entry name" value="RNA_pol_sigma70_r4_t2"/>
</dbReference>
<dbReference type="InterPro" id="IPR014284">
    <property type="entry name" value="RNA_pol_sigma-70_dom"/>
</dbReference>
<dbReference type="Proteomes" id="UP000283374">
    <property type="component" value="Unassembled WGS sequence"/>
</dbReference>
<evidence type="ECO:0000313" key="9">
    <source>
        <dbReference type="Proteomes" id="UP000283374"/>
    </source>
</evidence>
<protein>
    <submittedName>
        <fullName evidence="8">Sigma-70 family RNA polymerase sigma factor</fullName>
    </submittedName>
</protein>
<dbReference type="PANTHER" id="PTHR30173">
    <property type="entry name" value="SIGMA 19 FACTOR"/>
    <property type="match status" value="1"/>
</dbReference>
<feature type="domain" description="RNA polymerase sigma-70 region 2" evidence="6">
    <location>
        <begin position="10"/>
        <end position="71"/>
    </location>
</feature>
<evidence type="ECO:0000256" key="2">
    <source>
        <dbReference type="ARBA" id="ARBA00011344"/>
    </source>
</evidence>
<organism evidence="8 9">
    <name type="scientific">Cellulomonas rhizosphaerae</name>
    <dbReference type="NCBI Taxonomy" id="2293719"/>
    <lineage>
        <taxon>Bacteria</taxon>
        <taxon>Bacillati</taxon>
        <taxon>Actinomycetota</taxon>
        <taxon>Actinomycetes</taxon>
        <taxon>Micrococcales</taxon>
        <taxon>Cellulomonadaceae</taxon>
        <taxon>Cellulomonas</taxon>
    </lineage>
</organism>
<reference evidence="8 9" key="1">
    <citation type="submission" date="2018-08" db="EMBL/GenBank/DDBJ databases">
        <title>Cellulomonas rhizosphaerae sp. nov., a novel actinomycete isolated from soil.</title>
        <authorList>
            <person name="Tian Y."/>
        </authorList>
    </citation>
    <scope>NUCLEOTIDE SEQUENCE [LARGE SCALE GENOMIC DNA]</scope>
    <source>
        <strain evidence="8 9">NEAU-TCZ24</strain>
    </source>
</reference>
<dbReference type="SUPFAM" id="SSF88659">
    <property type="entry name" value="Sigma3 and sigma4 domains of RNA polymerase sigma factors"/>
    <property type="match status" value="1"/>
</dbReference>
<name>A0A413RLR0_9CELL</name>
<dbReference type="InterPro" id="IPR013325">
    <property type="entry name" value="RNA_pol_sigma_r2"/>
</dbReference>
<keyword evidence="3" id="KW-0805">Transcription regulation</keyword>
<dbReference type="OrthoDB" id="3211555at2"/>
<evidence type="ECO:0000259" key="6">
    <source>
        <dbReference type="Pfam" id="PF04542"/>
    </source>
</evidence>
<sequence length="289" mass="31105">MTGDDLAHAFEAERPRLLRLAYATTGSWTEAEDCVQDAWLRLRRVDESTIENLQAWLTRVVGRLALDVLGSARVRRESYVGTWLPEPLVEPAADPADRVTLDESVSMALLVVLERLSPPQRAAFVLHDVFGLPFDEVAEVVGRSPAAVRQLAARARRDVAAARPRFTSSPAEHSSVLSAFMTACGEGDLPGLVALLDPDVVFHGDGGGKVPTVRGATRGADLVAKVLLGFLRKPPQWLRVAEVNGAPGLVVLAGDGVLSVVSITVSDGQVTEIDIVRNPEKLTRVEKPT</sequence>
<accession>A0A413RLR0</accession>
<dbReference type="GO" id="GO:0003677">
    <property type="term" value="F:DNA binding"/>
    <property type="evidence" value="ECO:0007669"/>
    <property type="project" value="InterPro"/>
</dbReference>
<evidence type="ECO:0000256" key="5">
    <source>
        <dbReference type="ARBA" id="ARBA00023163"/>
    </source>
</evidence>
<dbReference type="InterPro" id="IPR032710">
    <property type="entry name" value="NTF2-like_dom_sf"/>
</dbReference>
<proteinExistence type="inferred from homology"/>
<gene>
    <name evidence="8" type="ORF">D1825_09290</name>
</gene>
<feature type="domain" description="RNA polymerase sigma factor 70 region 4 type 2" evidence="7">
    <location>
        <begin position="107"/>
        <end position="158"/>
    </location>
</feature>
<dbReference type="NCBIfam" id="TIGR02937">
    <property type="entry name" value="sigma70-ECF"/>
    <property type="match status" value="1"/>
</dbReference>
<evidence type="ECO:0000256" key="3">
    <source>
        <dbReference type="ARBA" id="ARBA00023015"/>
    </source>
</evidence>
<dbReference type="SUPFAM" id="SSF54427">
    <property type="entry name" value="NTF2-like"/>
    <property type="match status" value="1"/>
</dbReference>
<dbReference type="GO" id="GO:0016987">
    <property type="term" value="F:sigma factor activity"/>
    <property type="evidence" value="ECO:0007669"/>
    <property type="project" value="UniProtKB-KW"/>
</dbReference>
<dbReference type="SUPFAM" id="SSF88946">
    <property type="entry name" value="Sigma2 domain of RNA polymerase sigma factors"/>
    <property type="match status" value="1"/>
</dbReference>
<dbReference type="AlphaFoldDB" id="A0A413RLR0"/>
<dbReference type="PANTHER" id="PTHR30173:SF43">
    <property type="entry name" value="ECF RNA POLYMERASE SIGMA FACTOR SIGI-RELATED"/>
    <property type="match status" value="1"/>
</dbReference>
<dbReference type="Gene3D" id="1.10.1740.10">
    <property type="match status" value="1"/>
</dbReference>
<dbReference type="Gene3D" id="3.10.450.50">
    <property type="match status" value="1"/>
</dbReference>
<dbReference type="EMBL" id="QWKP01000190">
    <property type="protein sequence ID" value="RHA40995.1"/>
    <property type="molecule type" value="Genomic_DNA"/>
</dbReference>
<comment type="caution">
    <text evidence="8">The sequence shown here is derived from an EMBL/GenBank/DDBJ whole genome shotgun (WGS) entry which is preliminary data.</text>
</comment>
<dbReference type="Gene3D" id="1.10.10.10">
    <property type="entry name" value="Winged helix-like DNA-binding domain superfamily/Winged helix DNA-binding domain"/>
    <property type="match status" value="1"/>
</dbReference>
<dbReference type="InterPro" id="IPR036388">
    <property type="entry name" value="WH-like_DNA-bd_sf"/>
</dbReference>
<evidence type="ECO:0000259" key="7">
    <source>
        <dbReference type="Pfam" id="PF08281"/>
    </source>
</evidence>
<evidence type="ECO:0000256" key="4">
    <source>
        <dbReference type="ARBA" id="ARBA00023082"/>
    </source>
</evidence>
<evidence type="ECO:0000313" key="8">
    <source>
        <dbReference type="EMBL" id="RHA40995.1"/>
    </source>
</evidence>
<keyword evidence="9" id="KW-1185">Reference proteome</keyword>
<keyword evidence="4" id="KW-0731">Sigma factor</keyword>
<dbReference type="NCBIfam" id="NF007214">
    <property type="entry name" value="PRK09636.1"/>
    <property type="match status" value="1"/>
</dbReference>
<dbReference type="Pfam" id="PF04542">
    <property type="entry name" value="Sigma70_r2"/>
    <property type="match status" value="1"/>
</dbReference>
<dbReference type="Pfam" id="PF08281">
    <property type="entry name" value="Sigma70_r4_2"/>
    <property type="match status" value="1"/>
</dbReference>
<dbReference type="InterPro" id="IPR013324">
    <property type="entry name" value="RNA_pol_sigma_r3/r4-like"/>
</dbReference>
<comment type="similarity">
    <text evidence="1">Belongs to the sigma-70 factor family. ECF subfamily.</text>
</comment>
<dbReference type="GO" id="GO:0006352">
    <property type="term" value="P:DNA-templated transcription initiation"/>
    <property type="evidence" value="ECO:0007669"/>
    <property type="project" value="InterPro"/>
</dbReference>
<keyword evidence="5" id="KW-0804">Transcription</keyword>
<dbReference type="InterPro" id="IPR007627">
    <property type="entry name" value="RNA_pol_sigma70_r2"/>
</dbReference>
<evidence type="ECO:0000256" key="1">
    <source>
        <dbReference type="ARBA" id="ARBA00010641"/>
    </source>
</evidence>